<keyword evidence="2 3" id="KW-0732">Signal</keyword>
<name>A0A3S3NPF9_9MAGN</name>
<sequence length="149" mass="16215">MNYTTLIVALAMAIVAGLAIGAPLKDKKGKDVPLFENHAASPRDLQSSLRGVGRFLTKKEKNPRAYNCHKNPQVCRSAGSSGPVCCKNKCVDSMTDLNNCGACGVKCKFTTACCRGECVYLSFDKRHCGRCNNRCKKGDYCIYGLCNYA</sequence>
<comment type="caution">
    <text evidence="4">The sequence shown here is derived from an EMBL/GenBank/DDBJ whole genome shotgun (WGS) entry which is preliminary data.</text>
</comment>
<evidence type="ECO:0000256" key="1">
    <source>
        <dbReference type="ARBA" id="ARBA00006010"/>
    </source>
</evidence>
<reference evidence="4 5" key="1">
    <citation type="journal article" date="2019" name="Nat. Plants">
        <title>Stout camphor tree genome fills gaps in understanding of flowering plant genome evolution.</title>
        <authorList>
            <person name="Chaw S.M."/>
            <person name="Liu Y.C."/>
            <person name="Wu Y.W."/>
            <person name="Wang H.Y."/>
            <person name="Lin C.I."/>
            <person name="Wu C.S."/>
            <person name="Ke H.M."/>
            <person name="Chang L.Y."/>
            <person name="Hsu C.Y."/>
            <person name="Yang H.T."/>
            <person name="Sudianto E."/>
            <person name="Hsu M.H."/>
            <person name="Wu K.P."/>
            <person name="Wang L.N."/>
            <person name="Leebens-Mack J.H."/>
            <person name="Tsai I.J."/>
        </authorList>
    </citation>
    <scope>NUCLEOTIDE SEQUENCE [LARGE SCALE GENOMIC DNA]</scope>
    <source>
        <strain evidence="5">cv. Chaw 1501</strain>
        <tissue evidence="4">Young leaves</tissue>
    </source>
</reference>
<dbReference type="Pfam" id="PF04885">
    <property type="entry name" value="Stig1"/>
    <property type="match status" value="1"/>
</dbReference>
<evidence type="ECO:0000256" key="2">
    <source>
        <dbReference type="ARBA" id="ARBA00022729"/>
    </source>
</evidence>
<protein>
    <submittedName>
        <fullName evidence="4">Stigma-specific STIG1-like protein 1</fullName>
    </submittedName>
</protein>
<evidence type="ECO:0000313" key="4">
    <source>
        <dbReference type="EMBL" id="RWR96119.1"/>
    </source>
</evidence>
<dbReference type="AlphaFoldDB" id="A0A3S3NPF9"/>
<dbReference type="OrthoDB" id="5421723at2759"/>
<dbReference type="PANTHER" id="PTHR33227">
    <property type="entry name" value="STIGMA-SPECIFIC STIG1-LIKE PROTEIN 3"/>
    <property type="match status" value="1"/>
</dbReference>
<dbReference type="PANTHER" id="PTHR33227:SF18">
    <property type="entry name" value="STIGMA-SPECIFIC STIG1-LIKE PROTEIN 3"/>
    <property type="match status" value="1"/>
</dbReference>
<gene>
    <name evidence="4" type="ORF">CKAN_02548500</name>
</gene>
<comment type="similarity">
    <text evidence="1">Belongs to the STIG1 family.</text>
</comment>
<dbReference type="Proteomes" id="UP000283530">
    <property type="component" value="Unassembled WGS sequence"/>
</dbReference>
<feature type="signal peptide" evidence="3">
    <location>
        <begin position="1"/>
        <end position="21"/>
    </location>
</feature>
<dbReference type="InterPro" id="IPR006969">
    <property type="entry name" value="Stig-like"/>
</dbReference>
<organism evidence="4 5">
    <name type="scientific">Cinnamomum micranthum f. kanehirae</name>
    <dbReference type="NCBI Taxonomy" id="337451"/>
    <lineage>
        <taxon>Eukaryota</taxon>
        <taxon>Viridiplantae</taxon>
        <taxon>Streptophyta</taxon>
        <taxon>Embryophyta</taxon>
        <taxon>Tracheophyta</taxon>
        <taxon>Spermatophyta</taxon>
        <taxon>Magnoliopsida</taxon>
        <taxon>Magnoliidae</taxon>
        <taxon>Laurales</taxon>
        <taxon>Lauraceae</taxon>
        <taxon>Cinnamomum</taxon>
    </lineage>
</organism>
<dbReference type="EMBL" id="QPKB01000012">
    <property type="protein sequence ID" value="RWR96119.1"/>
    <property type="molecule type" value="Genomic_DNA"/>
</dbReference>
<proteinExistence type="inferred from homology"/>
<feature type="chain" id="PRO_5018735294" evidence="3">
    <location>
        <begin position="22"/>
        <end position="149"/>
    </location>
</feature>
<dbReference type="STRING" id="337451.A0A3S3NPF9"/>
<keyword evidence="5" id="KW-1185">Reference proteome</keyword>
<evidence type="ECO:0000313" key="5">
    <source>
        <dbReference type="Proteomes" id="UP000283530"/>
    </source>
</evidence>
<accession>A0A3S3NPF9</accession>
<evidence type="ECO:0000256" key="3">
    <source>
        <dbReference type="SAM" id="SignalP"/>
    </source>
</evidence>